<sequence>MELLSPKVDFVFKRIFGAEENKDVLVNFLNAVFEDSGEPLVADVEILNPFLDKEALTDKLAVLDVKARTESGTLIDVEVQLWNHRDMEKRTFYYWAKLFESQLKEGESYFKLHKAVTINVVDFTYIETDRYHSTFHLREDTTGILLTDLAEIHFIELPKLRERSVGFERRLVRWMLFFTAKTKEQLEGLAMGDPAIRKALTTLEFLSQDEEARRLYEERMKGLQTYLADMEGARQEGREEGRKEGRKEGDREARRALAKNFLGMGLTVEQVAKGTGLTRNEVEAIRREMGDDQ</sequence>
<dbReference type="EMBL" id="CP002017">
    <property type="protein sequence ID" value="ADG05608.1"/>
    <property type="molecule type" value="Genomic_DNA"/>
</dbReference>
<dbReference type="eggNOG" id="COG5464">
    <property type="taxonomic scope" value="Bacteria"/>
</dbReference>
<organism evidence="2 3">
    <name type="scientific">Kyrpidia tusciae (strain DSM 2912 / NBRC 15312 / T2)</name>
    <name type="common">Bacillus tusciae</name>
    <dbReference type="NCBI Taxonomy" id="562970"/>
    <lineage>
        <taxon>Bacteria</taxon>
        <taxon>Bacillati</taxon>
        <taxon>Bacillota</taxon>
        <taxon>Bacilli</taxon>
        <taxon>Bacillales</taxon>
        <taxon>Alicyclobacillaceae</taxon>
        <taxon>Kyrpidia</taxon>
    </lineage>
</organism>
<evidence type="ECO:0008006" key="4">
    <source>
        <dbReference type="Google" id="ProtNLM"/>
    </source>
</evidence>
<evidence type="ECO:0000256" key="1">
    <source>
        <dbReference type="SAM" id="MobiDB-lite"/>
    </source>
</evidence>
<dbReference type="AlphaFoldDB" id="D5WVX6"/>
<dbReference type="NCBIfam" id="TIGR01784">
    <property type="entry name" value="T_den_put_tspse"/>
    <property type="match status" value="1"/>
</dbReference>
<feature type="region of interest" description="Disordered" evidence="1">
    <location>
        <begin position="228"/>
        <end position="254"/>
    </location>
</feature>
<feature type="compositionally biased region" description="Basic and acidic residues" evidence="1">
    <location>
        <begin position="231"/>
        <end position="254"/>
    </location>
</feature>
<proteinExistence type="predicted"/>
<evidence type="ECO:0000313" key="3">
    <source>
        <dbReference type="Proteomes" id="UP000002368"/>
    </source>
</evidence>
<keyword evidence="3" id="KW-1185">Reference proteome</keyword>
<dbReference type="KEGG" id="bts:Btus_0859"/>
<gene>
    <name evidence="2" type="ordered locus">Btus_0859</name>
</gene>
<dbReference type="OrthoDB" id="1097360at2"/>
<dbReference type="PANTHER" id="PTHR41317:SF1">
    <property type="entry name" value="PD-(D_E)XK NUCLEASE FAMILY TRANSPOSASE"/>
    <property type="match status" value="1"/>
</dbReference>
<accession>D5WVX6</accession>
<dbReference type="Pfam" id="PF12784">
    <property type="entry name" value="PDDEXK_2"/>
    <property type="match status" value="1"/>
</dbReference>
<dbReference type="PANTHER" id="PTHR41317">
    <property type="entry name" value="PD-(D_E)XK NUCLEASE FAMILY TRANSPOSASE"/>
    <property type="match status" value="1"/>
</dbReference>
<evidence type="ECO:0000313" key="2">
    <source>
        <dbReference type="EMBL" id="ADG05608.1"/>
    </source>
</evidence>
<reference evidence="2 3" key="1">
    <citation type="journal article" date="2011" name="Stand. Genomic Sci.">
        <title>Complete genome sequence of the thermophilic, hydrogen-oxidizing Bacillus tusciae type strain (T2) and reclassification in the new genus, Kyrpidia gen. nov. as Kyrpidia tusciae comb. nov. and emendation of the family Alicyclobacillaceae da Costa and Rainey, 2010.</title>
        <authorList>
            <person name="Klenk H.P."/>
            <person name="Lapidus A."/>
            <person name="Chertkov O."/>
            <person name="Copeland A."/>
            <person name="Del Rio T.G."/>
            <person name="Nolan M."/>
            <person name="Lucas S."/>
            <person name="Chen F."/>
            <person name="Tice H."/>
            <person name="Cheng J.F."/>
            <person name="Han C."/>
            <person name="Bruce D."/>
            <person name="Goodwin L."/>
            <person name="Pitluck S."/>
            <person name="Pati A."/>
            <person name="Ivanova N."/>
            <person name="Mavromatis K."/>
            <person name="Daum C."/>
            <person name="Chen A."/>
            <person name="Palaniappan K."/>
            <person name="Chang Y.J."/>
            <person name="Land M."/>
            <person name="Hauser L."/>
            <person name="Jeffries C.D."/>
            <person name="Detter J.C."/>
            <person name="Rohde M."/>
            <person name="Abt B."/>
            <person name="Pukall R."/>
            <person name="Goker M."/>
            <person name="Bristow J."/>
            <person name="Markowitz V."/>
            <person name="Hugenholtz P."/>
            <person name="Eisen J.A."/>
        </authorList>
    </citation>
    <scope>NUCLEOTIDE SEQUENCE [LARGE SCALE GENOMIC DNA]</scope>
    <source>
        <strain evidence="2 3">DSM 2912</strain>
    </source>
</reference>
<dbReference type="Proteomes" id="UP000002368">
    <property type="component" value="Chromosome"/>
</dbReference>
<dbReference type="STRING" id="562970.Btus_0859"/>
<name>D5WVX6_KYRT2</name>
<protein>
    <recommendedName>
        <fullName evidence="4">Rpn family recombination-promoting nuclease/putative transposase</fullName>
    </recommendedName>
</protein>
<dbReference type="InterPro" id="IPR010106">
    <property type="entry name" value="RpnA"/>
</dbReference>
<dbReference type="HOGENOM" id="CLU_057504_0_2_9"/>